<sequence length="70" mass="8456">MENQPRPNRSDFRYQHPYLIFLRRWDLHINVVFIRDERMHQTSSASRCRVHLASDSAQHPQIIKDLNILS</sequence>
<name>A0AAV7R716_PLEWA</name>
<evidence type="ECO:0000313" key="1">
    <source>
        <dbReference type="EMBL" id="KAJ1148596.1"/>
    </source>
</evidence>
<protein>
    <submittedName>
        <fullName evidence="1">Uncharacterized protein</fullName>
    </submittedName>
</protein>
<evidence type="ECO:0000313" key="2">
    <source>
        <dbReference type="Proteomes" id="UP001066276"/>
    </source>
</evidence>
<gene>
    <name evidence="1" type="ORF">NDU88_001424</name>
</gene>
<dbReference type="Proteomes" id="UP001066276">
    <property type="component" value="Chromosome 5"/>
</dbReference>
<organism evidence="1 2">
    <name type="scientific">Pleurodeles waltl</name>
    <name type="common">Iberian ribbed newt</name>
    <dbReference type="NCBI Taxonomy" id="8319"/>
    <lineage>
        <taxon>Eukaryota</taxon>
        <taxon>Metazoa</taxon>
        <taxon>Chordata</taxon>
        <taxon>Craniata</taxon>
        <taxon>Vertebrata</taxon>
        <taxon>Euteleostomi</taxon>
        <taxon>Amphibia</taxon>
        <taxon>Batrachia</taxon>
        <taxon>Caudata</taxon>
        <taxon>Salamandroidea</taxon>
        <taxon>Salamandridae</taxon>
        <taxon>Pleurodelinae</taxon>
        <taxon>Pleurodeles</taxon>
    </lineage>
</organism>
<accession>A0AAV7R716</accession>
<keyword evidence="2" id="KW-1185">Reference proteome</keyword>
<comment type="caution">
    <text evidence="1">The sequence shown here is derived from an EMBL/GenBank/DDBJ whole genome shotgun (WGS) entry which is preliminary data.</text>
</comment>
<dbReference type="EMBL" id="JANPWB010000009">
    <property type="protein sequence ID" value="KAJ1148596.1"/>
    <property type="molecule type" value="Genomic_DNA"/>
</dbReference>
<dbReference type="AlphaFoldDB" id="A0AAV7R716"/>
<proteinExistence type="predicted"/>
<reference evidence="1" key="1">
    <citation type="journal article" date="2022" name="bioRxiv">
        <title>Sequencing and chromosome-scale assembly of the giantPleurodeles waltlgenome.</title>
        <authorList>
            <person name="Brown T."/>
            <person name="Elewa A."/>
            <person name="Iarovenko S."/>
            <person name="Subramanian E."/>
            <person name="Araus A.J."/>
            <person name="Petzold A."/>
            <person name="Susuki M."/>
            <person name="Suzuki K.-i.T."/>
            <person name="Hayashi T."/>
            <person name="Toyoda A."/>
            <person name="Oliveira C."/>
            <person name="Osipova E."/>
            <person name="Leigh N.D."/>
            <person name="Simon A."/>
            <person name="Yun M.H."/>
        </authorList>
    </citation>
    <scope>NUCLEOTIDE SEQUENCE</scope>
    <source>
        <strain evidence="1">20211129_DDA</strain>
        <tissue evidence="1">Liver</tissue>
    </source>
</reference>